<evidence type="ECO:0000256" key="3">
    <source>
        <dbReference type="ARBA" id="ARBA00022723"/>
    </source>
</evidence>
<evidence type="ECO:0000256" key="11">
    <source>
        <dbReference type="PROSITE-ProRule" id="PRU00042"/>
    </source>
</evidence>
<evidence type="ECO:0000259" key="13">
    <source>
        <dbReference type="PROSITE" id="PS50157"/>
    </source>
</evidence>
<evidence type="ECO:0000256" key="4">
    <source>
        <dbReference type="ARBA" id="ARBA00022737"/>
    </source>
</evidence>
<feature type="region of interest" description="Disordered" evidence="12">
    <location>
        <begin position="626"/>
        <end position="646"/>
    </location>
</feature>
<feature type="region of interest" description="Disordered" evidence="12">
    <location>
        <begin position="513"/>
        <end position="547"/>
    </location>
</feature>
<feature type="region of interest" description="Disordered" evidence="12">
    <location>
        <begin position="236"/>
        <end position="256"/>
    </location>
</feature>
<dbReference type="PROSITE" id="PS00028">
    <property type="entry name" value="ZINC_FINGER_C2H2_1"/>
    <property type="match status" value="5"/>
</dbReference>
<keyword evidence="7" id="KW-0805">Transcription regulation</keyword>
<keyword evidence="4" id="KW-0677">Repeat</keyword>
<dbReference type="RefSeq" id="XP_038053856.1">
    <property type="nucleotide sequence ID" value="XM_038197928.1"/>
</dbReference>
<dbReference type="PANTHER" id="PTHR24393">
    <property type="entry name" value="ZINC FINGER PROTEIN"/>
    <property type="match status" value="1"/>
</dbReference>
<sequence length="911" mass="102821">MRFIYCRYGEREQAHTGQISPTFSLKTTMEQDELLFPNDEDNQEDVEDTQDDSTTSLEAKDMDLSKTKVTNSSTVPRPPGLLDDFRKCIAGYDDVVEENAGCGLTEVKHVRAVGKDGGVGTRKRKHEEEGFREVTRYNILDGTISHHTELSGLKAALLRQEATPSSSDGNVLRALLQQSGALVRPQTPDMDSVSAGSPSQDPESPEKFYPCKVCKKNYVSKSSLRKHFCMPGVGGGNASPNAGVPSQQPNEDEMSPSTAIHAKDEPYMMNGSVGSPALLTPVPSPYDDADKGDDMAEDGPLTPGELAIDTEYGKREEDGMGPIYTCPLCSMTFRHTSQLMRHRRTHTNERPFECVDCHQAFRRKCHLKRHWQRIHSGEKPFKCAICGKAFSDRDHQRQHETIHGPETYPCFHCRCVFPSETYLIQHLSENPDCKTAFARDGESPPKRTRGKHKGVLTSYKCGLCFEQFKKLRQIQTHQRVRHHDVFEKKYKCNLCGKGFDLISDLTHHRNNHAVRSKLDVDKNGDTGYRPPPHHHHHHHPSSAATASKVVQNKAELLQMLQQLEKRIQQQQQQVKKIESQQEEMENDESDGEPANTAPQPPPHSQIRYILETSRTQREGQYGRIESEGIYQNGHNEPRATAPVSPRSEVGAMDLSVTRNALEGGEDHHNPQMRPSASTADSIPKPSSALLDLMTNNRHKCEQCGISFLLYSEFRAHRKRHERARVAIKQEPIDTSEYLDSNPDADRSLCRDCCNQNDPTSSSLSPSRSPSRSHVSNSSRCFHHQQRNTAAKMQEVNGQELRYPRTRSRSRSCDMMTLTDQINDQENKTQPPPAPSYDRVLSCEQCLLLKKQLVKERNDKKAMRIEIERLREALVSFAEAAANHASPLRSSSELMALFSKHVERSVDEREIV</sequence>
<evidence type="ECO:0000256" key="10">
    <source>
        <dbReference type="ARBA" id="ARBA00023242"/>
    </source>
</evidence>
<feature type="domain" description="C2H2-type" evidence="13">
    <location>
        <begin position="324"/>
        <end position="351"/>
    </location>
</feature>
<dbReference type="Gene3D" id="3.30.160.60">
    <property type="entry name" value="Classic Zinc Finger"/>
    <property type="match status" value="4"/>
</dbReference>
<feature type="compositionally biased region" description="Basic residues" evidence="12">
    <location>
        <begin position="531"/>
        <end position="540"/>
    </location>
</feature>
<feature type="compositionally biased region" description="Acidic residues" evidence="12">
    <location>
        <begin position="36"/>
        <end position="51"/>
    </location>
</feature>
<evidence type="ECO:0000256" key="2">
    <source>
        <dbReference type="ARBA" id="ARBA00006991"/>
    </source>
</evidence>
<feature type="compositionally biased region" description="Polar residues" evidence="12">
    <location>
        <begin position="238"/>
        <end position="249"/>
    </location>
</feature>
<dbReference type="GO" id="GO:0000122">
    <property type="term" value="P:negative regulation of transcription by RNA polymerase II"/>
    <property type="evidence" value="ECO:0007669"/>
    <property type="project" value="UniProtKB-ARBA"/>
</dbReference>
<protein>
    <recommendedName>
        <fullName evidence="13">C2H2-type domain-containing protein</fullName>
    </recommendedName>
</protein>
<feature type="region of interest" description="Disordered" evidence="12">
    <location>
        <begin position="572"/>
        <end position="604"/>
    </location>
</feature>
<dbReference type="GO" id="GO:0001228">
    <property type="term" value="F:DNA-binding transcription activator activity, RNA polymerase II-specific"/>
    <property type="evidence" value="ECO:0007669"/>
    <property type="project" value="TreeGrafter"/>
</dbReference>
<dbReference type="FunFam" id="3.30.160.60:FF:002343">
    <property type="entry name" value="Zinc finger protein 33A"/>
    <property type="match status" value="1"/>
</dbReference>
<feature type="domain" description="C2H2-type" evidence="13">
    <location>
        <begin position="490"/>
        <end position="517"/>
    </location>
</feature>
<dbReference type="InterPro" id="IPR036236">
    <property type="entry name" value="Znf_C2H2_sf"/>
</dbReference>
<feature type="compositionally biased region" description="Low complexity" evidence="12">
    <location>
        <begin position="758"/>
        <end position="779"/>
    </location>
</feature>
<evidence type="ECO:0000256" key="12">
    <source>
        <dbReference type="SAM" id="MobiDB-lite"/>
    </source>
</evidence>
<keyword evidence="10" id="KW-0539">Nucleus</keyword>
<dbReference type="GeneID" id="119726286"/>
<keyword evidence="15" id="KW-1185">Reference proteome</keyword>
<evidence type="ECO:0000313" key="15">
    <source>
        <dbReference type="Proteomes" id="UP000887568"/>
    </source>
</evidence>
<dbReference type="EnsemblMetazoa" id="XM_038197928.1">
    <property type="protein sequence ID" value="XP_038053856.1"/>
    <property type="gene ID" value="LOC119726286"/>
</dbReference>
<dbReference type="FunFam" id="3.30.160.60:FF:001465">
    <property type="entry name" value="Zinc finger protein 560"/>
    <property type="match status" value="1"/>
</dbReference>
<evidence type="ECO:0000256" key="5">
    <source>
        <dbReference type="ARBA" id="ARBA00022771"/>
    </source>
</evidence>
<dbReference type="GO" id="GO:0000978">
    <property type="term" value="F:RNA polymerase II cis-regulatory region sequence-specific DNA binding"/>
    <property type="evidence" value="ECO:0007669"/>
    <property type="project" value="TreeGrafter"/>
</dbReference>
<keyword evidence="6" id="KW-0862">Zinc</keyword>
<feature type="region of interest" description="Disordered" evidence="12">
    <location>
        <begin position="36"/>
        <end position="75"/>
    </location>
</feature>
<dbReference type="OrthoDB" id="10018191at2759"/>
<evidence type="ECO:0000313" key="14">
    <source>
        <dbReference type="EnsemblMetazoa" id="XP_038053856.1"/>
    </source>
</evidence>
<feature type="region of interest" description="Disordered" evidence="12">
    <location>
        <begin position="757"/>
        <end position="810"/>
    </location>
</feature>
<feature type="domain" description="C2H2-type" evidence="13">
    <location>
        <begin position="698"/>
        <end position="725"/>
    </location>
</feature>
<dbReference type="FunFam" id="3.30.160.60:FF:000446">
    <property type="entry name" value="Zinc finger protein"/>
    <property type="match status" value="1"/>
</dbReference>
<evidence type="ECO:0000256" key="9">
    <source>
        <dbReference type="ARBA" id="ARBA00023163"/>
    </source>
</evidence>
<evidence type="ECO:0000256" key="1">
    <source>
        <dbReference type="ARBA" id="ARBA00004123"/>
    </source>
</evidence>
<feature type="domain" description="C2H2-type" evidence="13">
    <location>
        <begin position="352"/>
        <end position="380"/>
    </location>
</feature>
<feature type="domain" description="C2H2-type" evidence="13">
    <location>
        <begin position="459"/>
        <end position="482"/>
    </location>
</feature>
<organism evidence="14 15">
    <name type="scientific">Patiria miniata</name>
    <name type="common">Bat star</name>
    <name type="synonym">Asterina miniata</name>
    <dbReference type="NCBI Taxonomy" id="46514"/>
    <lineage>
        <taxon>Eukaryota</taxon>
        <taxon>Metazoa</taxon>
        <taxon>Echinodermata</taxon>
        <taxon>Eleutherozoa</taxon>
        <taxon>Asterozoa</taxon>
        <taxon>Asteroidea</taxon>
        <taxon>Valvatacea</taxon>
        <taxon>Valvatida</taxon>
        <taxon>Asterinidae</taxon>
        <taxon>Patiria</taxon>
    </lineage>
</organism>
<evidence type="ECO:0000256" key="6">
    <source>
        <dbReference type="ARBA" id="ARBA00022833"/>
    </source>
</evidence>
<evidence type="ECO:0000256" key="8">
    <source>
        <dbReference type="ARBA" id="ARBA00023125"/>
    </source>
</evidence>
<dbReference type="Pfam" id="PF00096">
    <property type="entry name" value="zf-C2H2"/>
    <property type="match status" value="4"/>
</dbReference>
<comment type="similarity">
    <text evidence="2">Belongs to the krueppel C2H2-type zinc-finger protein family.</text>
</comment>
<proteinExistence type="inferred from homology"/>
<dbReference type="OMA" id="HCERKSE"/>
<dbReference type="Proteomes" id="UP000887568">
    <property type="component" value="Unplaced"/>
</dbReference>
<feature type="compositionally biased region" description="Acidic residues" evidence="12">
    <location>
        <begin position="580"/>
        <end position="591"/>
    </location>
</feature>
<accession>A0A913ZRZ8</accession>
<evidence type="ECO:0000256" key="7">
    <source>
        <dbReference type="ARBA" id="ARBA00023015"/>
    </source>
</evidence>
<dbReference type="PROSITE" id="PS50157">
    <property type="entry name" value="ZINC_FINGER_C2H2_2"/>
    <property type="match status" value="6"/>
</dbReference>
<dbReference type="AlphaFoldDB" id="A0A913ZRZ8"/>
<reference evidence="14" key="1">
    <citation type="submission" date="2022-11" db="UniProtKB">
        <authorList>
            <consortium name="EnsemblMetazoa"/>
        </authorList>
    </citation>
    <scope>IDENTIFICATION</scope>
</reference>
<feature type="domain" description="C2H2-type" evidence="13">
    <location>
        <begin position="381"/>
        <end position="408"/>
    </location>
</feature>
<name>A0A913ZRZ8_PATMI</name>
<dbReference type="SMART" id="SM00355">
    <property type="entry name" value="ZnF_C2H2"/>
    <property type="match status" value="8"/>
</dbReference>
<dbReference type="PANTHER" id="PTHR24393:SF15">
    <property type="entry name" value="IP01243P-RELATED"/>
    <property type="match status" value="1"/>
</dbReference>
<dbReference type="GO" id="GO:0008270">
    <property type="term" value="F:zinc ion binding"/>
    <property type="evidence" value="ECO:0007669"/>
    <property type="project" value="UniProtKB-KW"/>
</dbReference>
<feature type="region of interest" description="Disordered" evidence="12">
    <location>
        <begin position="661"/>
        <end position="685"/>
    </location>
</feature>
<comment type="subcellular location">
    <subcellularLocation>
        <location evidence="1">Nucleus</location>
    </subcellularLocation>
</comment>
<keyword evidence="8" id="KW-0238">DNA-binding</keyword>
<dbReference type="GO" id="GO:0005634">
    <property type="term" value="C:nucleus"/>
    <property type="evidence" value="ECO:0007669"/>
    <property type="project" value="UniProtKB-SubCell"/>
</dbReference>
<feature type="region of interest" description="Disordered" evidence="12">
    <location>
        <begin position="182"/>
        <end position="206"/>
    </location>
</feature>
<dbReference type="InterPro" id="IPR013087">
    <property type="entry name" value="Znf_C2H2_type"/>
</dbReference>
<keyword evidence="9" id="KW-0804">Transcription</keyword>
<dbReference type="SUPFAM" id="SSF57667">
    <property type="entry name" value="beta-beta-alpha zinc fingers"/>
    <property type="match status" value="3"/>
</dbReference>
<keyword evidence="3" id="KW-0479">Metal-binding</keyword>
<keyword evidence="5 11" id="KW-0863">Zinc-finger</keyword>